<dbReference type="GO" id="GO:0005886">
    <property type="term" value="C:plasma membrane"/>
    <property type="evidence" value="ECO:0007669"/>
    <property type="project" value="TreeGrafter"/>
</dbReference>
<evidence type="ECO:0000313" key="3">
    <source>
        <dbReference type="Proteomes" id="UP000001508"/>
    </source>
</evidence>
<keyword evidence="3" id="KW-1185">Reference proteome</keyword>
<evidence type="ECO:0000256" key="1">
    <source>
        <dbReference type="SAM" id="Phobius"/>
    </source>
</evidence>
<feature type="transmembrane region" description="Helical" evidence="1">
    <location>
        <begin position="462"/>
        <end position="489"/>
    </location>
</feature>
<reference evidence="3" key="1">
    <citation type="submission" date="2010-02" db="EMBL/GenBank/DDBJ databases">
        <title>Complete sequence of Desulfurivibrio alkaliphilus AHT2.</title>
        <authorList>
            <consortium name="US DOE Joint Genome Institute"/>
            <person name="Pitluck S."/>
            <person name="Chertkov O."/>
            <person name="Detter J.C."/>
            <person name="Han C."/>
            <person name="Tapia R."/>
            <person name="Larimer F."/>
            <person name="Land M."/>
            <person name="Hauser L."/>
            <person name="Kyrpides N."/>
            <person name="Mikhailova N."/>
            <person name="Sorokin D.Y."/>
            <person name="Muyzer G."/>
            <person name="Woyke T."/>
        </authorList>
    </citation>
    <scope>NUCLEOTIDE SEQUENCE [LARGE SCALE GENOMIC DNA]</scope>
    <source>
        <strain evidence="3">DSM 19089 / UNIQEM U267 / AHT2</strain>
    </source>
</reference>
<dbReference type="Gene3D" id="1.20.1640.10">
    <property type="entry name" value="Multidrug efflux transporter AcrB transmembrane domain"/>
    <property type="match status" value="2"/>
</dbReference>
<feature type="transmembrane region" description="Helical" evidence="1">
    <location>
        <begin position="526"/>
        <end position="546"/>
    </location>
</feature>
<dbReference type="SUPFAM" id="SSF82866">
    <property type="entry name" value="Multidrug efflux transporter AcrB transmembrane domain"/>
    <property type="match status" value="2"/>
</dbReference>
<dbReference type="Pfam" id="PF00873">
    <property type="entry name" value="ACR_tran"/>
    <property type="match status" value="1"/>
</dbReference>
<feature type="transmembrane region" description="Helical" evidence="1">
    <location>
        <begin position="328"/>
        <end position="352"/>
    </location>
</feature>
<dbReference type="PRINTS" id="PR00702">
    <property type="entry name" value="ACRIFLAVINRP"/>
</dbReference>
<dbReference type="Gene3D" id="3.30.70.1320">
    <property type="entry name" value="Multidrug efflux transporter AcrB pore domain like"/>
    <property type="match status" value="1"/>
</dbReference>
<organism evidence="2 3">
    <name type="scientific">Desulfurivibrio alkaliphilus (strain DSM 19089 / UNIQEM U267 / AHT2)</name>
    <dbReference type="NCBI Taxonomy" id="589865"/>
    <lineage>
        <taxon>Bacteria</taxon>
        <taxon>Pseudomonadati</taxon>
        <taxon>Thermodesulfobacteriota</taxon>
        <taxon>Desulfobulbia</taxon>
        <taxon>Desulfobulbales</taxon>
        <taxon>Desulfobulbaceae</taxon>
        <taxon>Desulfurivibrio</taxon>
    </lineage>
</organism>
<keyword evidence="1" id="KW-0812">Transmembrane</keyword>
<dbReference type="GO" id="GO:0042910">
    <property type="term" value="F:xenobiotic transmembrane transporter activity"/>
    <property type="evidence" value="ECO:0007669"/>
    <property type="project" value="TreeGrafter"/>
</dbReference>
<dbReference type="InParanoid" id="D6Z649"/>
<protein>
    <submittedName>
        <fullName evidence="2">Acriflavin resistance protein</fullName>
    </submittedName>
</protein>
<keyword evidence="1" id="KW-1133">Transmembrane helix</keyword>
<evidence type="ECO:0000313" key="2">
    <source>
        <dbReference type="EMBL" id="ADH86814.1"/>
    </source>
</evidence>
<keyword evidence="1" id="KW-0472">Membrane</keyword>
<dbReference type="EMBL" id="CP001940">
    <property type="protein sequence ID" value="ADH86814.1"/>
    <property type="molecule type" value="Genomic_DNA"/>
</dbReference>
<dbReference type="Gene3D" id="3.30.2090.10">
    <property type="entry name" value="Multidrug efflux transporter AcrB TolC docking domain, DN and DC subdomains"/>
    <property type="match status" value="2"/>
</dbReference>
<feature type="transmembrane region" description="Helical" evidence="1">
    <location>
        <begin position="435"/>
        <end position="456"/>
    </location>
</feature>
<name>D6Z649_DESAT</name>
<proteinExistence type="predicted"/>
<gene>
    <name evidence="2" type="ordered locus">DaAHT2_2145</name>
</gene>
<feature type="transmembrane region" description="Helical" evidence="1">
    <location>
        <begin position="887"/>
        <end position="909"/>
    </location>
</feature>
<dbReference type="OrthoDB" id="9807612at2"/>
<dbReference type="InterPro" id="IPR027463">
    <property type="entry name" value="AcrB_DN_DC_subdom"/>
</dbReference>
<dbReference type="SUPFAM" id="SSF82714">
    <property type="entry name" value="Multidrug efflux transporter AcrB TolC docking domain, DN and DC subdomains"/>
    <property type="match status" value="2"/>
</dbReference>
<feature type="transmembrane region" description="Helical" evidence="1">
    <location>
        <begin position="961"/>
        <end position="980"/>
    </location>
</feature>
<feature type="transmembrane region" description="Helical" evidence="1">
    <location>
        <begin position="359"/>
        <end position="379"/>
    </location>
</feature>
<sequence>MNSLPRWLLGHRHAVLAALIAVLIFGLDARLQLPVQLFPDTDPPMVTVITPYPGMAAEEVAENISKLMEEEFAGIDGVRTLRSTSREGLAVVEVEFHYGFSSTIGAMEVQNAVNRIRPQLPAAMGDPQIQEFSSAQRPIVTLALTSEELSLPQLRQLAENRVQDRLNLIDGVAAVDVVGGNRLQLEVQLQRDRMAAYGLSQEQVINALQGWNLTAAGGRSREGGRETVVRFDTPLRDAADAAALVLQRQDENLLLLGDVARVRLTPGEDRAAFHYNGQPAIAVQVLKRSEANTVAVADRVFTLLQELQAEEPAVSFAVAEDDSAFTRVVITSMTATIAGAIGLTMLVVLLFLGSFRQALVVAATIPVTFLATFALMRLAGLQLDMVTMSAIILAIGLLVDDSIVILENIHRQREAGLAPEAAAIEGTGEVTAAKIGGTVTTLAVLLPLTLLGGFIGELFRPLALTLSFALASSLVAALTLVPLLAVIIFGQQGGGGKKQPAVSDHLLSAPRQLYLQLLTVAGRRPAVTFILAFVLLLAGLGLIRAGGSEMMPRFDSGSFRVLLDVIPGTPLGETRQIVAAVEAKILAEAAVETVSTRIGYETGARYLGGRGAMDSHQAEISVDLVPRNRRPESQWAIMERLREQVQALPGVTLGVFQEQGGTARATTAAPIIVEINGTEPQALAELAAQTVTLLQAVGGVRDPYRNWDLDRPETLVVIDRERAAELGLDGSTIAATVRRAMDGERVTAYRQRGLRDLDISLRYQPEDRRQQQDLENVVLPGPAGENIRLVDLANFEPVYGPRLVSRENFRRTLEVRAWTDGRRPLSQVVADLERRLPEIETPAGYSMAIGGEQQDLAEARGRLLRALGAAALAVYLLLMIQFRSSLLPLVIMTAIPLQFIGVAAALTLAGKYLSMPALLGIVLLVGIVVNNSIILADFILARRRQGMPLDQAVPAAVAARFRPVMMTALSTVAGMLPLALELAVGSERFSPIATVIIGGILASTLLTLVVIPVLMQLLLSRFHHSDQPRSVSS</sequence>
<dbReference type="HOGENOM" id="CLU_002755_1_2_7"/>
<dbReference type="RefSeq" id="WP_013164331.1">
    <property type="nucleotide sequence ID" value="NC_014216.1"/>
</dbReference>
<dbReference type="Gene3D" id="3.30.70.1430">
    <property type="entry name" value="Multidrug efflux transporter AcrB pore domain"/>
    <property type="match status" value="2"/>
</dbReference>
<dbReference type="STRING" id="589865.DaAHT2_2145"/>
<dbReference type="PANTHER" id="PTHR32063">
    <property type="match status" value="1"/>
</dbReference>
<accession>D6Z649</accession>
<dbReference type="InterPro" id="IPR001036">
    <property type="entry name" value="Acrflvin-R"/>
</dbReference>
<dbReference type="KEGG" id="dak:DaAHT2_2145"/>
<dbReference type="eggNOG" id="COG0841">
    <property type="taxonomic scope" value="Bacteria"/>
</dbReference>
<dbReference type="PANTHER" id="PTHR32063:SF0">
    <property type="entry name" value="SWARMING MOTILITY PROTEIN SWRC"/>
    <property type="match status" value="1"/>
</dbReference>
<dbReference type="Gene3D" id="3.30.70.1440">
    <property type="entry name" value="Multidrug efflux transporter AcrB pore domain"/>
    <property type="match status" value="1"/>
</dbReference>
<dbReference type="SUPFAM" id="SSF82693">
    <property type="entry name" value="Multidrug efflux transporter AcrB pore domain, PN1, PN2, PC1 and PC2 subdomains"/>
    <property type="match status" value="3"/>
</dbReference>
<feature type="transmembrane region" description="Helical" evidence="1">
    <location>
        <begin position="863"/>
        <end position="880"/>
    </location>
</feature>
<dbReference type="AlphaFoldDB" id="D6Z649"/>
<feature type="transmembrane region" description="Helical" evidence="1">
    <location>
        <begin position="915"/>
        <end position="940"/>
    </location>
</feature>
<dbReference type="Proteomes" id="UP000001508">
    <property type="component" value="Chromosome"/>
</dbReference>
<feature type="transmembrane region" description="Helical" evidence="1">
    <location>
        <begin position="992"/>
        <end position="1019"/>
    </location>
</feature>